<evidence type="ECO:0008006" key="3">
    <source>
        <dbReference type="Google" id="ProtNLM"/>
    </source>
</evidence>
<dbReference type="SUPFAM" id="SSF54695">
    <property type="entry name" value="POZ domain"/>
    <property type="match status" value="1"/>
</dbReference>
<evidence type="ECO:0000313" key="1">
    <source>
        <dbReference type="EMBL" id="RHZ43078.1"/>
    </source>
</evidence>
<keyword evidence="2" id="KW-1185">Reference proteome</keyword>
<dbReference type="InterPro" id="IPR011333">
    <property type="entry name" value="SKP1/BTB/POZ_sf"/>
</dbReference>
<comment type="caution">
    <text evidence="1">The sequence shown here is derived from an EMBL/GenBank/DDBJ whole genome shotgun (WGS) entry which is preliminary data.</text>
</comment>
<reference evidence="1" key="1">
    <citation type="submission" date="2018-08" db="EMBL/GenBank/DDBJ databases">
        <title>Draft genome sequence of azole-resistant Aspergillus thermomutatus (Neosartorya pseudofischeri) strain HMR AF 39, isolated from a human nasal aspirate.</title>
        <authorList>
            <person name="Parent-Michaud M."/>
            <person name="Dufresne P.J."/>
            <person name="Fournier E."/>
            <person name="Martineau C."/>
            <person name="Moreira S."/>
            <person name="Perkins V."/>
            <person name="De Repentigny L."/>
            <person name="Dufresne S.F."/>
        </authorList>
    </citation>
    <scope>NUCLEOTIDE SEQUENCE [LARGE SCALE GENOMIC DNA]</scope>
    <source>
        <strain evidence="1">HMR AF 39</strain>
    </source>
</reference>
<dbReference type="OrthoDB" id="5326346at2759"/>
<proteinExistence type="predicted"/>
<evidence type="ECO:0000313" key="2">
    <source>
        <dbReference type="Proteomes" id="UP000215305"/>
    </source>
</evidence>
<sequence length="243" mass="27351">MKHPTHIIDPNGDVIIKLLDPNAPFAVCEEWDYGEDEEFPPWFGSRQWHPLNNEQAVDSLLDLTLADQDTQNGSPKSAASETHVAQLAATGLTRVPTRRRRPRRMSEGECILTEYARKPAFNDEYTYQVSSRHLILASPFFRAALTGGWKETRTLGTDGSVTFTVYDWDDQALLIFLNIVHGRHRDLPWKVGLELLAKITVIADYYQCIDAIQFMALSWLNGYGAIGSADGFIGIAHSKEDSR</sequence>
<dbReference type="Gene3D" id="3.30.710.10">
    <property type="entry name" value="Potassium Channel Kv1.1, Chain A"/>
    <property type="match status" value="1"/>
</dbReference>
<organism evidence="1 2">
    <name type="scientific">Aspergillus thermomutatus</name>
    <name type="common">Neosartorya pseudofischeri</name>
    <dbReference type="NCBI Taxonomy" id="41047"/>
    <lineage>
        <taxon>Eukaryota</taxon>
        <taxon>Fungi</taxon>
        <taxon>Dikarya</taxon>
        <taxon>Ascomycota</taxon>
        <taxon>Pezizomycotina</taxon>
        <taxon>Eurotiomycetes</taxon>
        <taxon>Eurotiomycetidae</taxon>
        <taxon>Eurotiales</taxon>
        <taxon>Aspergillaceae</taxon>
        <taxon>Aspergillus</taxon>
        <taxon>Aspergillus subgen. Fumigati</taxon>
    </lineage>
</organism>
<dbReference type="EMBL" id="NKHU02000535">
    <property type="protein sequence ID" value="RHZ43078.1"/>
    <property type="molecule type" value="Genomic_DNA"/>
</dbReference>
<gene>
    <name evidence="1" type="ORF">CDV56_100485</name>
</gene>
<protein>
    <recommendedName>
        <fullName evidence="3">BTB domain-containing protein</fullName>
    </recommendedName>
</protein>
<dbReference type="AlphaFoldDB" id="A0A397G0J1"/>
<accession>A0A397G0J1</accession>
<dbReference type="Proteomes" id="UP000215305">
    <property type="component" value="Unassembled WGS sequence"/>
</dbReference>
<dbReference type="GeneID" id="38122459"/>
<dbReference type="STRING" id="41047.A0A397G0J1"/>
<dbReference type="RefSeq" id="XP_026609472.1">
    <property type="nucleotide sequence ID" value="XM_026754104.1"/>
</dbReference>
<dbReference type="VEuPathDB" id="FungiDB:CDV56_100485"/>
<name>A0A397G0J1_ASPTH</name>